<dbReference type="AlphaFoldDB" id="A0A6C0B5G2"/>
<evidence type="ECO:0008006" key="2">
    <source>
        <dbReference type="Google" id="ProtNLM"/>
    </source>
</evidence>
<reference evidence="1" key="1">
    <citation type="journal article" date="2020" name="Nature">
        <title>Giant virus diversity and host interactions through global metagenomics.</title>
        <authorList>
            <person name="Schulz F."/>
            <person name="Roux S."/>
            <person name="Paez-Espino D."/>
            <person name="Jungbluth S."/>
            <person name="Walsh D.A."/>
            <person name="Denef V.J."/>
            <person name="McMahon K.D."/>
            <person name="Konstantinidis K.T."/>
            <person name="Eloe-Fadrosh E.A."/>
            <person name="Kyrpides N.C."/>
            <person name="Woyke T."/>
        </authorList>
    </citation>
    <scope>NUCLEOTIDE SEQUENCE</scope>
    <source>
        <strain evidence="1">GVMAG-M-3300009422-16</strain>
    </source>
</reference>
<sequence length="419" mass="49798">MNFNKYLGLSNINNFNIIAQDIQKHYKVNGTPSPYSCNLELLSYNTDGKYFNNSHKLLRLIKKKYRLGYSGFIFKALIKTNKNKKYYKNIFIKEIPIYPSNINYYGTGKNTLSNNDYKIYYYKYSTNSAANIEIFLTYVCSRIFELKLSPTFCLIYGYYNTNLKHFSYIVNNDIVNLNSQNKIYRHPNDTILKKKNCPVYLLALEKMDFDMGTVKELCDVDLNFFKSIIFQIYAAIFTIFTLFGIKHNDLHIGNIMFKITNKKFIYYTLRGVYFKVPTHGFIVKIIDWGRGVYKHNSIEGKNSIFNKNTECENQLIFTRINKDPYENYKWTDIVIITQNILHNFPEIKNYKKFYEFLKQQLKTTKGLFISTKKFNWETYENISRNKFNIDPNTIINNFQFKSFITKEKNINETVFTILL</sequence>
<accession>A0A6C0B5G2</accession>
<protein>
    <recommendedName>
        <fullName evidence="2">Protein kinase domain-containing protein</fullName>
    </recommendedName>
</protein>
<organism evidence="1">
    <name type="scientific">viral metagenome</name>
    <dbReference type="NCBI Taxonomy" id="1070528"/>
    <lineage>
        <taxon>unclassified sequences</taxon>
        <taxon>metagenomes</taxon>
        <taxon>organismal metagenomes</taxon>
    </lineage>
</organism>
<proteinExistence type="predicted"/>
<name>A0A6C0B5G2_9ZZZZ</name>
<dbReference type="EMBL" id="MN739061">
    <property type="protein sequence ID" value="QHS86758.1"/>
    <property type="molecule type" value="Genomic_DNA"/>
</dbReference>
<evidence type="ECO:0000313" key="1">
    <source>
        <dbReference type="EMBL" id="QHS86758.1"/>
    </source>
</evidence>
<dbReference type="Gene3D" id="1.10.510.10">
    <property type="entry name" value="Transferase(Phosphotransferase) domain 1"/>
    <property type="match status" value="1"/>
</dbReference>